<evidence type="ECO:0000313" key="2">
    <source>
        <dbReference type="EMBL" id="GMI02655.1"/>
    </source>
</evidence>
<accession>A0A9W7CBF7</accession>
<reference evidence="3" key="1">
    <citation type="journal article" date="2023" name="Commun. Biol.">
        <title>Genome analysis of Parmales, the sister group of diatoms, reveals the evolutionary specialization of diatoms from phago-mixotrophs to photoautotrophs.</title>
        <authorList>
            <person name="Ban H."/>
            <person name="Sato S."/>
            <person name="Yoshikawa S."/>
            <person name="Yamada K."/>
            <person name="Nakamura Y."/>
            <person name="Ichinomiya M."/>
            <person name="Sato N."/>
            <person name="Blanc-Mathieu R."/>
            <person name="Endo H."/>
            <person name="Kuwata A."/>
            <person name="Ogata H."/>
        </authorList>
    </citation>
    <scope>NUCLEOTIDE SEQUENCE [LARGE SCALE GENOMIC DNA]</scope>
    <source>
        <strain evidence="3">NIES 3700</strain>
    </source>
</reference>
<name>A0A9W7CBF7_9STRA</name>
<feature type="compositionally biased region" description="Basic and acidic residues" evidence="1">
    <location>
        <begin position="1"/>
        <end position="16"/>
    </location>
</feature>
<keyword evidence="3" id="KW-1185">Reference proteome</keyword>
<organism evidence="2 3">
    <name type="scientific">Triparma laevis f. longispina</name>
    <dbReference type="NCBI Taxonomy" id="1714387"/>
    <lineage>
        <taxon>Eukaryota</taxon>
        <taxon>Sar</taxon>
        <taxon>Stramenopiles</taxon>
        <taxon>Ochrophyta</taxon>
        <taxon>Bolidophyceae</taxon>
        <taxon>Parmales</taxon>
        <taxon>Triparmaceae</taxon>
        <taxon>Triparma</taxon>
    </lineage>
</organism>
<evidence type="ECO:0000313" key="3">
    <source>
        <dbReference type="Proteomes" id="UP001165122"/>
    </source>
</evidence>
<protein>
    <submittedName>
        <fullName evidence="2">Uncharacterized protein</fullName>
    </submittedName>
</protein>
<dbReference type="Proteomes" id="UP001165122">
    <property type="component" value="Unassembled WGS sequence"/>
</dbReference>
<dbReference type="AlphaFoldDB" id="A0A9W7CBF7"/>
<feature type="region of interest" description="Disordered" evidence="1">
    <location>
        <begin position="1"/>
        <end position="32"/>
    </location>
</feature>
<evidence type="ECO:0000256" key="1">
    <source>
        <dbReference type="SAM" id="MobiDB-lite"/>
    </source>
</evidence>
<proteinExistence type="predicted"/>
<gene>
    <name evidence="2" type="ORF">TrLO_g11489</name>
</gene>
<sequence>MKSVVDKYNRKAHGDSSTRSASFISNSKTSGSASSALNIELGKMIRNHADTVGEGDEQEEGWTMENLMTVRQEEQKI</sequence>
<comment type="caution">
    <text evidence="2">The sequence shown here is derived from an EMBL/GenBank/DDBJ whole genome shotgun (WGS) entry which is preliminary data.</text>
</comment>
<dbReference type="EMBL" id="BRXW01000046">
    <property type="protein sequence ID" value="GMI02655.1"/>
    <property type="molecule type" value="Genomic_DNA"/>
</dbReference>